<keyword evidence="2" id="KW-0732">Signal</keyword>
<evidence type="ECO:0008006" key="5">
    <source>
        <dbReference type="Google" id="ProtNLM"/>
    </source>
</evidence>
<feature type="chain" id="PRO_5040231187" description="DUF4148 domain-containing protein" evidence="2">
    <location>
        <begin position="20"/>
        <end position="114"/>
    </location>
</feature>
<comment type="caution">
    <text evidence="3">The sequence shown here is derived from an EMBL/GenBank/DDBJ whole genome shotgun (WGS) entry which is preliminary data.</text>
</comment>
<dbReference type="Proteomes" id="UP000825890">
    <property type="component" value="Unassembled WGS sequence"/>
</dbReference>
<organism evidence="3 4">
    <name type="scientific">Cercospora kikuchii</name>
    <dbReference type="NCBI Taxonomy" id="84275"/>
    <lineage>
        <taxon>Eukaryota</taxon>
        <taxon>Fungi</taxon>
        <taxon>Dikarya</taxon>
        <taxon>Ascomycota</taxon>
        <taxon>Pezizomycotina</taxon>
        <taxon>Dothideomycetes</taxon>
        <taxon>Dothideomycetidae</taxon>
        <taxon>Mycosphaerellales</taxon>
        <taxon>Mycosphaerellaceae</taxon>
        <taxon>Cercospora</taxon>
    </lineage>
</organism>
<protein>
    <recommendedName>
        <fullName evidence="5">DUF4148 domain-containing protein</fullName>
    </recommendedName>
</protein>
<name>A0A9P3CUT3_9PEZI</name>
<evidence type="ECO:0000256" key="1">
    <source>
        <dbReference type="SAM" id="MobiDB-lite"/>
    </source>
</evidence>
<dbReference type="RefSeq" id="XP_044662464.1">
    <property type="nucleotide sequence ID" value="XM_044806529.1"/>
</dbReference>
<feature type="region of interest" description="Disordered" evidence="1">
    <location>
        <begin position="80"/>
        <end position="114"/>
    </location>
</feature>
<evidence type="ECO:0000256" key="2">
    <source>
        <dbReference type="SAM" id="SignalP"/>
    </source>
</evidence>
<reference evidence="3 4" key="1">
    <citation type="submission" date="2021-01" db="EMBL/GenBank/DDBJ databases">
        <title>Cercospora kikuchii MAFF 305040 whole genome shotgun sequence.</title>
        <authorList>
            <person name="Kashiwa T."/>
            <person name="Suzuki T."/>
        </authorList>
    </citation>
    <scope>NUCLEOTIDE SEQUENCE [LARGE SCALE GENOMIC DNA]</scope>
    <source>
        <strain evidence="3 4">MAFF 305040</strain>
    </source>
</reference>
<sequence>MKNTLSIATLAVLVAGGMAAPAAVPIGSIARQAYRRAEDVQESADKISIYEGQYQPYRRDEDVQQAANKISIYEGQYQPYRRDEDAKESADKISIYEGQYQPYRRGEEGQAAPK</sequence>
<dbReference type="AlphaFoldDB" id="A0A9P3CUT3"/>
<gene>
    <name evidence="3" type="ORF">CKM354_001105200</name>
</gene>
<dbReference type="EMBL" id="BOLY01000007">
    <property type="protein sequence ID" value="GIZ47977.1"/>
    <property type="molecule type" value="Genomic_DNA"/>
</dbReference>
<feature type="compositionally biased region" description="Basic and acidic residues" evidence="1">
    <location>
        <begin position="80"/>
        <end position="91"/>
    </location>
</feature>
<evidence type="ECO:0000313" key="4">
    <source>
        <dbReference type="Proteomes" id="UP000825890"/>
    </source>
</evidence>
<keyword evidence="4" id="KW-1185">Reference proteome</keyword>
<accession>A0A9P3CUT3</accession>
<feature type="signal peptide" evidence="2">
    <location>
        <begin position="1"/>
        <end position="19"/>
    </location>
</feature>
<dbReference type="GeneID" id="68296627"/>
<dbReference type="OrthoDB" id="10383219at2759"/>
<evidence type="ECO:0000313" key="3">
    <source>
        <dbReference type="EMBL" id="GIZ47977.1"/>
    </source>
</evidence>
<proteinExistence type="predicted"/>